<keyword evidence="2 4" id="KW-0378">Hydrolase</keyword>
<keyword evidence="8" id="KW-1185">Reference proteome</keyword>
<evidence type="ECO:0000313" key="8">
    <source>
        <dbReference type="Proteomes" id="UP000607559"/>
    </source>
</evidence>
<dbReference type="SUPFAM" id="SSF49899">
    <property type="entry name" value="Concanavalin A-like lectins/glucanases"/>
    <property type="match status" value="1"/>
</dbReference>
<proteinExistence type="inferred from homology"/>
<dbReference type="AlphaFoldDB" id="A0A8J2UBU3"/>
<dbReference type="InterPro" id="IPR013189">
    <property type="entry name" value="Glyco_hydro_32_C"/>
</dbReference>
<dbReference type="GO" id="GO:0005737">
    <property type="term" value="C:cytoplasm"/>
    <property type="evidence" value="ECO:0007669"/>
    <property type="project" value="TreeGrafter"/>
</dbReference>
<organism evidence="7 8">
    <name type="scientific">Puia dinghuensis</name>
    <dbReference type="NCBI Taxonomy" id="1792502"/>
    <lineage>
        <taxon>Bacteria</taxon>
        <taxon>Pseudomonadati</taxon>
        <taxon>Bacteroidota</taxon>
        <taxon>Chitinophagia</taxon>
        <taxon>Chitinophagales</taxon>
        <taxon>Chitinophagaceae</taxon>
        <taxon>Puia</taxon>
    </lineage>
</organism>
<evidence type="ECO:0008006" key="9">
    <source>
        <dbReference type="Google" id="ProtNLM"/>
    </source>
</evidence>
<reference evidence="7" key="1">
    <citation type="journal article" date="2014" name="Int. J. Syst. Evol. Microbiol.">
        <title>Complete genome sequence of Corynebacterium casei LMG S-19264T (=DSM 44701T), isolated from a smear-ripened cheese.</title>
        <authorList>
            <consortium name="US DOE Joint Genome Institute (JGI-PGF)"/>
            <person name="Walter F."/>
            <person name="Albersmeier A."/>
            <person name="Kalinowski J."/>
            <person name="Ruckert C."/>
        </authorList>
    </citation>
    <scope>NUCLEOTIDE SEQUENCE</scope>
    <source>
        <strain evidence="7">CGMCC 1.15448</strain>
    </source>
</reference>
<evidence type="ECO:0000256" key="3">
    <source>
        <dbReference type="ARBA" id="ARBA00023295"/>
    </source>
</evidence>
<dbReference type="Proteomes" id="UP000607559">
    <property type="component" value="Unassembled WGS sequence"/>
</dbReference>
<dbReference type="Gene3D" id="2.60.120.560">
    <property type="entry name" value="Exo-inulinase, domain 1"/>
    <property type="match status" value="1"/>
</dbReference>
<dbReference type="InterPro" id="IPR013320">
    <property type="entry name" value="ConA-like_dom_sf"/>
</dbReference>
<accession>A0A8J2UBU3</accession>
<dbReference type="GO" id="GO:0005987">
    <property type="term" value="P:sucrose catabolic process"/>
    <property type="evidence" value="ECO:0007669"/>
    <property type="project" value="TreeGrafter"/>
</dbReference>
<dbReference type="InterPro" id="IPR001362">
    <property type="entry name" value="Glyco_hydro_32"/>
</dbReference>
<evidence type="ECO:0000259" key="6">
    <source>
        <dbReference type="Pfam" id="PF08244"/>
    </source>
</evidence>
<dbReference type="SUPFAM" id="SSF75005">
    <property type="entry name" value="Arabinanase/levansucrase/invertase"/>
    <property type="match status" value="1"/>
</dbReference>
<dbReference type="EMBL" id="BMJC01000002">
    <property type="protein sequence ID" value="GGA95643.1"/>
    <property type="molecule type" value="Genomic_DNA"/>
</dbReference>
<dbReference type="Pfam" id="PF08244">
    <property type="entry name" value="Glyco_hydro_32C"/>
    <property type="match status" value="1"/>
</dbReference>
<dbReference type="Pfam" id="PF00251">
    <property type="entry name" value="Glyco_hydro_32N"/>
    <property type="match status" value="1"/>
</dbReference>
<evidence type="ECO:0000256" key="2">
    <source>
        <dbReference type="ARBA" id="ARBA00022801"/>
    </source>
</evidence>
<evidence type="ECO:0000256" key="1">
    <source>
        <dbReference type="ARBA" id="ARBA00009902"/>
    </source>
</evidence>
<dbReference type="PANTHER" id="PTHR42800:SF1">
    <property type="entry name" value="EXOINULINASE INUD (AFU_ORTHOLOGUE AFUA_5G00480)"/>
    <property type="match status" value="1"/>
</dbReference>
<feature type="domain" description="Glycosyl hydrolase family 32 C-terminal" evidence="6">
    <location>
        <begin position="311"/>
        <end position="446"/>
    </location>
</feature>
<evidence type="ECO:0000256" key="4">
    <source>
        <dbReference type="RuleBase" id="RU362110"/>
    </source>
</evidence>
<feature type="domain" description="Glycosyl hydrolase family 32 N-terminal" evidence="5">
    <location>
        <begin position="1"/>
        <end position="302"/>
    </location>
</feature>
<dbReference type="GO" id="GO:0004575">
    <property type="term" value="F:sucrose alpha-glucosidase activity"/>
    <property type="evidence" value="ECO:0007669"/>
    <property type="project" value="TreeGrafter"/>
</dbReference>
<dbReference type="Gene3D" id="2.115.10.20">
    <property type="entry name" value="Glycosyl hydrolase domain, family 43"/>
    <property type="match status" value="1"/>
</dbReference>
<evidence type="ECO:0000313" key="7">
    <source>
        <dbReference type="EMBL" id="GGA95643.1"/>
    </source>
</evidence>
<sequence>MNDPNGLVRYDGVYHLFFQYYPDDIVWGPMHWGHATSKDLVHWQQQPIALYPDSLGYIFSGSAVVDSMNTSGFGQGGKTPLVAIFTHHDPAGEKRHANDFQNQSLAYSLDKGATWTKYADNPVLKNPGITDFRDPNVSWYAKGKKWIMTLATKDRISFYSSPDLKNWTKESEFGVGVGSHGGVWECPDLFSFTRKEADKEKTYWILLVSNNPGGPNGGSGTQYFIGDWDGHTFRPQDTTVRWVDYGPDDYAGVLWNNAGRRRIFLGWMSNWDYAQTVPTSTWRNAMTVPRNVFLMDAGGKIYLASRPAQEVLSLIKRKETFRHLIVDSSGDLSSRMKDDAGRYVLDIRGAADQSVAFAFYNAAGEQLVFGYNNVKQEYYIDRSAAGRTDFHPGFGGIYTAPRISQEKDLDLEFVMDRSSLEVFADGGLTVMTGVFFSKQPLTRVKVNTTDRWIIKEMNYMAVGSIW</sequence>
<dbReference type="InterPro" id="IPR013148">
    <property type="entry name" value="Glyco_hydro_32_N"/>
</dbReference>
<comment type="similarity">
    <text evidence="1 4">Belongs to the glycosyl hydrolase 32 family.</text>
</comment>
<protein>
    <recommendedName>
        <fullName evidence="9">Glycoside hydrolase family 32 protein</fullName>
    </recommendedName>
</protein>
<evidence type="ECO:0000259" key="5">
    <source>
        <dbReference type="Pfam" id="PF00251"/>
    </source>
</evidence>
<reference evidence="7" key="2">
    <citation type="submission" date="2020-09" db="EMBL/GenBank/DDBJ databases">
        <authorList>
            <person name="Sun Q."/>
            <person name="Zhou Y."/>
        </authorList>
    </citation>
    <scope>NUCLEOTIDE SEQUENCE</scope>
    <source>
        <strain evidence="7">CGMCC 1.15448</strain>
    </source>
</reference>
<dbReference type="PANTHER" id="PTHR42800">
    <property type="entry name" value="EXOINULINASE INUD (AFU_ORTHOLOGUE AFUA_5G00480)"/>
    <property type="match status" value="1"/>
</dbReference>
<comment type="caution">
    <text evidence="7">The sequence shown here is derived from an EMBL/GenBank/DDBJ whole genome shotgun (WGS) entry which is preliminary data.</text>
</comment>
<dbReference type="CDD" id="cd18622">
    <property type="entry name" value="GH32_Inu-like"/>
    <property type="match status" value="1"/>
</dbReference>
<dbReference type="SMART" id="SM00640">
    <property type="entry name" value="Glyco_32"/>
    <property type="match status" value="1"/>
</dbReference>
<name>A0A8J2UBU3_9BACT</name>
<dbReference type="InterPro" id="IPR023296">
    <property type="entry name" value="Glyco_hydro_beta-prop_sf"/>
</dbReference>
<keyword evidence="3 4" id="KW-0326">Glycosidase</keyword>
<gene>
    <name evidence="7" type="ORF">GCM10011511_18730</name>
</gene>